<dbReference type="GO" id="GO:0008887">
    <property type="term" value="F:glycerate kinase activity"/>
    <property type="evidence" value="ECO:0007669"/>
    <property type="project" value="InterPro"/>
</dbReference>
<dbReference type="Pfam" id="PF13660">
    <property type="entry name" value="DUF4147"/>
    <property type="match status" value="1"/>
</dbReference>
<dbReference type="Pfam" id="PF05161">
    <property type="entry name" value="MOFRL"/>
    <property type="match status" value="1"/>
</dbReference>
<comment type="caution">
    <text evidence="3">The sequence shown here is derived from an EMBL/GenBank/DDBJ whole genome shotgun (WGS) entry which is preliminary data.</text>
</comment>
<dbReference type="Gene3D" id="3.40.1480.10">
    <property type="entry name" value="MOFRL domain"/>
    <property type="match status" value="1"/>
</dbReference>
<dbReference type="InterPro" id="IPR037035">
    <property type="entry name" value="GK-like_C_sf"/>
</dbReference>
<gene>
    <name evidence="3" type="ORF">GXY_04070</name>
</gene>
<organism evidence="3 4">
    <name type="scientific">Novacetimonas hansenii ATCC 23769</name>
    <dbReference type="NCBI Taxonomy" id="714995"/>
    <lineage>
        <taxon>Bacteria</taxon>
        <taxon>Pseudomonadati</taxon>
        <taxon>Pseudomonadota</taxon>
        <taxon>Alphaproteobacteria</taxon>
        <taxon>Acetobacterales</taxon>
        <taxon>Acetobacteraceae</taxon>
        <taxon>Novacetimonas</taxon>
    </lineage>
</organism>
<keyword evidence="3" id="KW-0670">Pyruvate</keyword>
<name>D5QCG1_NOVHA</name>
<evidence type="ECO:0000259" key="1">
    <source>
        <dbReference type="Pfam" id="PF05161"/>
    </source>
</evidence>
<proteinExistence type="predicted"/>
<dbReference type="InterPro" id="IPR038614">
    <property type="entry name" value="GK_N_sf"/>
</dbReference>
<reference evidence="3 4" key="1">
    <citation type="journal article" date="2010" name="J. Bacteriol.">
        <title>Genome sequence of a cellulose-producing bacterium, Gluconacetobacter hansenii ATCC 23769.</title>
        <authorList>
            <person name="Iyer P.R."/>
            <person name="Geib S.M."/>
            <person name="Catchmark J."/>
            <person name="Kao T.H."/>
            <person name="Tien M."/>
        </authorList>
    </citation>
    <scope>NUCLEOTIDE SEQUENCE [LARGE SCALE GENOMIC DNA]</scope>
    <source>
        <strain evidence="3 4">ATCC 23769</strain>
    </source>
</reference>
<dbReference type="InterPro" id="IPR025286">
    <property type="entry name" value="MOFRL_assoc_dom"/>
</dbReference>
<dbReference type="GO" id="GO:0005737">
    <property type="term" value="C:cytoplasm"/>
    <property type="evidence" value="ECO:0007669"/>
    <property type="project" value="TreeGrafter"/>
</dbReference>
<dbReference type="InterPro" id="IPR039760">
    <property type="entry name" value="MOFRL_protein"/>
</dbReference>
<feature type="domain" description="MOFRL" evidence="1">
    <location>
        <begin position="347"/>
        <end position="455"/>
    </location>
</feature>
<feature type="domain" description="MOFRL-associated" evidence="2">
    <location>
        <begin position="48"/>
        <end position="268"/>
    </location>
</feature>
<evidence type="ECO:0000259" key="2">
    <source>
        <dbReference type="Pfam" id="PF13660"/>
    </source>
</evidence>
<accession>D5QCG1</accession>
<sequence length="465" mass="48863">MRCVTCRGYLPCLPLSVTMDRLMTPTYSTLPMPDMPGAWHDKNIRAALQRIFDAAIHSAQPARVLARHLPSPPKGQCVVVGAGKAAAAMAAALEQAWPDVPLRGVVVTRDGHVATTSRIRVMEAAHPVPDSRSEDAARAILHEVRGLGPDDLVIALISGGGSALMELPAPGLTLADMRALNQELLHCGADIGDMNLVRRHLSDIKGGRLARACAPARVLTLAISDVPGDDPLTIASGPTVPDPTTPADALAVLRRRDITVTPQILDALMRPLPPYGQEAANPDNRFVLIATPMMALEAAAQEARTLGLTPLILGDALEGESRDAAIVMAGIAQSARHHGVPVAGPAVLLSGGEMTVSLRAGDGPPGRGGRNTEFLLSLALALQEHDGIWAIAGDSDGIDGTEDAAGAIVTPDTLSRARAQALDPREFLRRHDSYSLFDATGDLVRTGPTLTNVNDIRAIMVSETV</sequence>
<dbReference type="InterPro" id="IPR007835">
    <property type="entry name" value="MOFRL"/>
</dbReference>
<dbReference type="Proteomes" id="UP000006468">
    <property type="component" value="Chromosome"/>
</dbReference>
<dbReference type="SUPFAM" id="SSF82544">
    <property type="entry name" value="GckA/TtuD-like"/>
    <property type="match status" value="1"/>
</dbReference>
<evidence type="ECO:0000313" key="4">
    <source>
        <dbReference type="Proteomes" id="UP000006468"/>
    </source>
</evidence>
<dbReference type="HOGENOM" id="CLU_032279_1_1_5"/>
<dbReference type="PANTHER" id="PTHR12227">
    <property type="entry name" value="GLYCERATE KINASE"/>
    <property type="match status" value="1"/>
</dbReference>
<evidence type="ECO:0000313" key="3">
    <source>
        <dbReference type="EMBL" id="EFG85254.1"/>
    </source>
</evidence>
<dbReference type="AlphaFoldDB" id="D5QCG1"/>
<dbReference type="PANTHER" id="PTHR12227:SF0">
    <property type="entry name" value="GLYCERATE KINASE"/>
    <property type="match status" value="1"/>
</dbReference>
<dbReference type="EMBL" id="ADTV01000010">
    <property type="protein sequence ID" value="EFG85254.1"/>
    <property type="molecule type" value="Genomic_DNA"/>
</dbReference>
<dbReference type="Gene3D" id="3.40.50.10180">
    <property type="entry name" value="Glycerate kinase, MOFRL-like N-terminal domain"/>
    <property type="match status" value="1"/>
</dbReference>
<protein>
    <submittedName>
        <fullName evidence="3">Hydroxypyruvate reductase</fullName>
    </submittedName>
</protein>